<dbReference type="CDD" id="cd00229">
    <property type="entry name" value="SGNH_hydrolase"/>
    <property type="match status" value="1"/>
</dbReference>
<name>A0A3N5B402_9EURY</name>
<gene>
    <name evidence="1" type="ORF">EDC42_1341</name>
</gene>
<evidence type="ECO:0000313" key="2">
    <source>
        <dbReference type="Proteomes" id="UP000271783"/>
    </source>
</evidence>
<dbReference type="EMBL" id="RKRG01000002">
    <property type="protein sequence ID" value="RPF51997.1"/>
    <property type="molecule type" value="Genomic_DNA"/>
</dbReference>
<dbReference type="InterPro" id="IPR036514">
    <property type="entry name" value="SGNH_hydro_sf"/>
</dbReference>
<sequence length="895" mass="102276">MESDNVSKNISTSLNKTQNKTLINNETYKKTTLEFSPIITEYTSGNIIYTVKAYSLLNYNGMKYKDPKYNSLIKIKLYTGNSFKSYSSHIDNNGIASIKVPDLSIGYHKVEIFIDNVQGATSYIKVIKSTTKVYAPTTIIKFKKNMNYKIKVVDSHNNPVKNIILKVKVYTDSKYNIYSIKTNSKGLATLKINKLSLKTHKIVITTNNKNYKINKNSKILIKKTIPKKIETLTVSSPNKTIQRGTSFTIKLTDDYNDIVKKVSIKVNIYTGKKFKTFKITTNNNGVAKLKTDKLSLGTHNLKIASNNKNYKFHKTFKITLVKTIIHDDIKTLVLKNITYYQTKDGKFNAKLGWYSKVGSSYQILRKTNENYNIISTVKSNSSFTTFYDKIDGNASYTYSVREIIVKNNDIILGPYDKEGLKLLKSPNITADFQNLKAEITWNKVEGATKYIIFRKIGRDANFKAIGIVNSNVLNYTDFYYKTPKQLRSILNSNTFVDPSFNNLFYTVRACTVKNTSGINQISYGSYLIDGDFHLEAPSIISLKDNEIKWGKVPNADGYLILKKNSDDDEWTIINQVAQNESNTITLKLNNIENSSYYSVKAFAKKNGEIIYSKFDSGFSLKNYSKDNSKYKILYFGDSITYGSPYKSNSNKHIFSIPYRVGELLGCVYYNPSIPGSTYHDLGQKDGKNIENTKYYRYRICREVVDQISIGELPGNWKELDNLKNSEGITNTYIDDYNIVVLAAGTNDYLDNSILGSINSVDTHTFNGALNHILNKIETASKTRVERGESPIKVIFVDLCYSDRAYDKTIKENRDVTKNKIGLTLNDYQNALNKQYNKWKNNNFLTLYNFKTRDYNIVNQENCPYTTSDNLHFSKFTYGQYGNAFASFLKENIFYN</sequence>
<dbReference type="AlphaFoldDB" id="A0A3N5B402"/>
<dbReference type="InterPro" id="IPR008964">
    <property type="entry name" value="Invasin/intimin_cell_adhesion"/>
</dbReference>
<keyword evidence="2" id="KW-1185">Reference proteome</keyword>
<dbReference type="Proteomes" id="UP000271783">
    <property type="component" value="Unassembled WGS sequence"/>
</dbReference>
<dbReference type="SUPFAM" id="SSF52266">
    <property type="entry name" value="SGNH hydrolase"/>
    <property type="match status" value="1"/>
</dbReference>
<dbReference type="RefSeq" id="WP_069574639.1">
    <property type="nucleotide sequence ID" value="NZ_RKRG01000002.1"/>
</dbReference>
<organism evidence="1 2">
    <name type="scientific">Methanobrevibacter gottschalkii DSM 11977</name>
    <dbReference type="NCBI Taxonomy" id="1122229"/>
    <lineage>
        <taxon>Archaea</taxon>
        <taxon>Methanobacteriati</taxon>
        <taxon>Methanobacteriota</taxon>
        <taxon>Methanomada group</taxon>
        <taxon>Methanobacteria</taxon>
        <taxon>Methanobacteriales</taxon>
        <taxon>Methanobacteriaceae</taxon>
        <taxon>Methanobrevibacter</taxon>
    </lineage>
</organism>
<protein>
    <submittedName>
        <fullName evidence="1">Uncharacterized protein</fullName>
    </submittedName>
</protein>
<dbReference type="SUPFAM" id="SSF49373">
    <property type="entry name" value="Invasin/intimin cell-adhesion fragments"/>
    <property type="match status" value="1"/>
</dbReference>
<reference evidence="1 2" key="1">
    <citation type="submission" date="2018-11" db="EMBL/GenBank/DDBJ databases">
        <title>Genomic Encyclopedia of Type Strains, Phase IV (KMG-IV): sequencing the most valuable type-strain genomes for metagenomic binning, comparative biology and taxonomic classification.</title>
        <authorList>
            <person name="Goeker M."/>
        </authorList>
    </citation>
    <scope>NUCLEOTIDE SEQUENCE [LARGE SCALE GENOMIC DNA]</scope>
    <source>
        <strain evidence="1 2">DSM 11977</strain>
    </source>
</reference>
<dbReference type="Gene3D" id="3.40.50.1110">
    <property type="entry name" value="SGNH hydrolase"/>
    <property type="match status" value="1"/>
</dbReference>
<proteinExistence type="predicted"/>
<accession>A0A3N5B402</accession>
<evidence type="ECO:0000313" key="1">
    <source>
        <dbReference type="EMBL" id="RPF51997.1"/>
    </source>
</evidence>
<comment type="caution">
    <text evidence="1">The sequence shown here is derived from an EMBL/GenBank/DDBJ whole genome shotgun (WGS) entry which is preliminary data.</text>
</comment>